<protein>
    <submittedName>
        <fullName evidence="1">Uncharacterized protein</fullName>
    </submittedName>
</protein>
<accession>A0A2N0NEW4</accession>
<organism evidence="1 2">
    <name type="scientific">Rhizophagus irregularis</name>
    <dbReference type="NCBI Taxonomy" id="588596"/>
    <lineage>
        <taxon>Eukaryota</taxon>
        <taxon>Fungi</taxon>
        <taxon>Fungi incertae sedis</taxon>
        <taxon>Mucoromycota</taxon>
        <taxon>Glomeromycotina</taxon>
        <taxon>Glomeromycetes</taxon>
        <taxon>Glomerales</taxon>
        <taxon>Glomeraceae</taxon>
        <taxon>Rhizophagus</taxon>
    </lineage>
</organism>
<reference evidence="1 2" key="1">
    <citation type="submission" date="2016-04" db="EMBL/GenBank/DDBJ databases">
        <title>Genome analyses suggest a sexual origin of heterokaryosis in a supposedly ancient asexual fungus.</title>
        <authorList>
            <person name="Ropars J."/>
            <person name="Sedzielewska K."/>
            <person name="Noel J."/>
            <person name="Charron P."/>
            <person name="Farinelli L."/>
            <person name="Marton T."/>
            <person name="Kruger M."/>
            <person name="Pelin A."/>
            <person name="Brachmann A."/>
            <person name="Corradi N."/>
        </authorList>
    </citation>
    <scope>NUCLEOTIDE SEQUENCE [LARGE SCALE GENOMIC DNA]</scope>
    <source>
        <strain evidence="1 2">A5</strain>
    </source>
</reference>
<evidence type="ECO:0000313" key="1">
    <source>
        <dbReference type="EMBL" id="PKB93115.1"/>
    </source>
</evidence>
<evidence type="ECO:0000313" key="2">
    <source>
        <dbReference type="Proteomes" id="UP000232722"/>
    </source>
</evidence>
<feature type="non-terminal residue" evidence="1">
    <location>
        <position position="1"/>
    </location>
</feature>
<gene>
    <name evidence="1" type="ORF">RhiirA5_303971</name>
</gene>
<proteinExistence type="predicted"/>
<name>A0A2N0NEW4_9GLOM</name>
<comment type="caution">
    <text evidence="1">The sequence shown here is derived from an EMBL/GenBank/DDBJ whole genome shotgun (WGS) entry which is preliminary data.</text>
</comment>
<dbReference type="Proteomes" id="UP000232722">
    <property type="component" value="Unassembled WGS sequence"/>
</dbReference>
<sequence length="71" mass="8366">NLPRDMQFKRENMLVLGLLLGPNEVSLHQINNYLAPIVNELVLLWDGVMFDNTFEYQESTSRNRTIRPKFD</sequence>
<dbReference type="AlphaFoldDB" id="A0A2N0NEW4"/>
<reference evidence="1 2" key="2">
    <citation type="submission" date="2017-09" db="EMBL/GenBank/DDBJ databases">
        <title>Extensive intraspecific genome diversity in a model arbuscular mycorrhizal fungus.</title>
        <authorList>
            <person name="Chen E.C."/>
            <person name="Morin E."/>
            <person name="Beaudet D."/>
            <person name="Noel J."/>
            <person name="Ndikumana S."/>
            <person name="Charron P."/>
            <person name="St-Onge C."/>
            <person name="Giorgi J."/>
            <person name="Grigoriev I.V."/>
            <person name="Roux C."/>
            <person name="Martin F.M."/>
            <person name="Corradi N."/>
        </authorList>
    </citation>
    <scope>NUCLEOTIDE SEQUENCE [LARGE SCALE GENOMIC DNA]</scope>
    <source>
        <strain evidence="1 2">A5</strain>
    </source>
</reference>
<dbReference type="EMBL" id="LLXJ01008910">
    <property type="protein sequence ID" value="PKB93115.1"/>
    <property type="molecule type" value="Genomic_DNA"/>
</dbReference>